<feature type="compositionally biased region" description="Polar residues" evidence="1">
    <location>
        <begin position="217"/>
        <end position="235"/>
    </location>
</feature>
<evidence type="ECO:0000259" key="2">
    <source>
        <dbReference type="Pfam" id="PF13837"/>
    </source>
</evidence>
<dbReference type="EnsemblMetazoa" id="SCAU014168-RC">
    <property type="protein sequence ID" value="SCAU014168-PC"/>
    <property type="gene ID" value="SCAU014168"/>
</dbReference>
<feature type="compositionally biased region" description="Basic and acidic residues" evidence="1">
    <location>
        <begin position="685"/>
        <end position="695"/>
    </location>
</feature>
<feature type="compositionally biased region" description="Acidic residues" evidence="1">
    <location>
        <begin position="659"/>
        <end position="669"/>
    </location>
</feature>
<feature type="compositionally biased region" description="Polar residues" evidence="1">
    <location>
        <begin position="476"/>
        <end position="490"/>
    </location>
</feature>
<feature type="region of interest" description="Disordered" evidence="1">
    <location>
        <begin position="188"/>
        <end position="235"/>
    </location>
</feature>
<feature type="compositionally biased region" description="Low complexity" evidence="1">
    <location>
        <begin position="424"/>
        <end position="436"/>
    </location>
</feature>
<feature type="compositionally biased region" description="Acidic residues" evidence="1">
    <location>
        <begin position="749"/>
        <end position="777"/>
    </location>
</feature>
<dbReference type="InterPro" id="IPR044822">
    <property type="entry name" value="Myb_DNA-bind_4"/>
</dbReference>
<organism evidence="3 4">
    <name type="scientific">Stomoxys calcitrans</name>
    <name type="common">Stable fly</name>
    <name type="synonym">Conops calcitrans</name>
    <dbReference type="NCBI Taxonomy" id="35570"/>
    <lineage>
        <taxon>Eukaryota</taxon>
        <taxon>Metazoa</taxon>
        <taxon>Ecdysozoa</taxon>
        <taxon>Arthropoda</taxon>
        <taxon>Hexapoda</taxon>
        <taxon>Insecta</taxon>
        <taxon>Pterygota</taxon>
        <taxon>Neoptera</taxon>
        <taxon>Endopterygota</taxon>
        <taxon>Diptera</taxon>
        <taxon>Brachycera</taxon>
        <taxon>Muscomorpha</taxon>
        <taxon>Muscoidea</taxon>
        <taxon>Muscidae</taxon>
        <taxon>Stomoxys</taxon>
    </lineage>
</organism>
<dbReference type="Pfam" id="PF13837">
    <property type="entry name" value="Myb_DNA-bind_4"/>
    <property type="match status" value="1"/>
</dbReference>
<feature type="region of interest" description="Disordered" evidence="1">
    <location>
        <begin position="609"/>
        <end position="669"/>
    </location>
</feature>
<feature type="region of interest" description="Disordered" evidence="1">
    <location>
        <begin position="685"/>
        <end position="806"/>
    </location>
</feature>
<evidence type="ECO:0000256" key="1">
    <source>
        <dbReference type="SAM" id="MobiDB-lite"/>
    </source>
</evidence>
<feature type="domain" description="Myb/SANT-like DNA-binding" evidence="2">
    <location>
        <begin position="83"/>
        <end position="172"/>
    </location>
</feature>
<feature type="compositionally biased region" description="Polar residues" evidence="1">
    <location>
        <begin position="309"/>
        <end position="326"/>
    </location>
</feature>
<dbReference type="KEGG" id="scac:106081641"/>
<keyword evidence="4" id="KW-1185">Reference proteome</keyword>
<gene>
    <name evidence="3" type="primary">106081641</name>
</gene>
<name>A0A1I8Q5S8_STOCA</name>
<evidence type="ECO:0000313" key="3">
    <source>
        <dbReference type="EnsemblMetazoa" id="SCAU014168-PA"/>
    </source>
</evidence>
<feature type="compositionally biased region" description="Pro residues" evidence="1">
    <location>
        <begin position="354"/>
        <end position="366"/>
    </location>
</feature>
<dbReference type="VEuPathDB" id="VectorBase:SCAU014168"/>
<feature type="compositionally biased region" description="Basic and acidic residues" evidence="1">
    <location>
        <begin position="273"/>
        <end position="282"/>
    </location>
</feature>
<dbReference type="EnsemblMetazoa" id="SCAU014168-RB">
    <property type="protein sequence ID" value="SCAU014168-PB"/>
    <property type="gene ID" value="SCAU014168"/>
</dbReference>
<reference evidence="3" key="2">
    <citation type="submission" date="2020-05" db="UniProtKB">
        <authorList>
            <consortium name="EnsemblMetazoa"/>
        </authorList>
    </citation>
    <scope>IDENTIFICATION</scope>
    <source>
        <strain evidence="3">USDA</strain>
    </source>
</reference>
<dbReference type="EnsemblMetazoa" id="SCAU014168-RA">
    <property type="protein sequence ID" value="SCAU014168-PA"/>
    <property type="gene ID" value="SCAU014168"/>
</dbReference>
<feature type="region of interest" description="Disordered" evidence="1">
    <location>
        <begin position="379"/>
        <end position="410"/>
    </location>
</feature>
<feature type="compositionally biased region" description="Polar residues" evidence="1">
    <location>
        <begin position="188"/>
        <end position="207"/>
    </location>
</feature>
<protein>
    <recommendedName>
        <fullName evidence="2">Myb/SANT-like DNA-binding domain-containing protein</fullName>
    </recommendedName>
</protein>
<reference evidence="4" key="1">
    <citation type="submission" date="2015-05" db="EMBL/GenBank/DDBJ databases">
        <authorList>
            <person name="Wilson R.K."/>
            <person name="Warren W.C."/>
            <person name="Olafson P."/>
        </authorList>
    </citation>
    <scope>NUCLEOTIDE SEQUENCE [LARGE SCALE GENOMIC DNA]</scope>
    <source>
        <strain evidence="4">USDA</strain>
    </source>
</reference>
<feature type="compositionally biased region" description="Basic and acidic residues" evidence="1">
    <location>
        <begin position="708"/>
        <end position="730"/>
    </location>
</feature>
<feature type="region of interest" description="Disordered" evidence="1">
    <location>
        <begin position="345"/>
        <end position="367"/>
    </location>
</feature>
<feature type="compositionally biased region" description="Polar residues" evidence="1">
    <location>
        <begin position="644"/>
        <end position="655"/>
    </location>
</feature>
<accession>A0A1I8Q5S8</accession>
<feature type="region of interest" description="Disordered" evidence="1">
    <location>
        <begin position="273"/>
        <end position="329"/>
    </location>
</feature>
<dbReference type="Proteomes" id="UP000095300">
    <property type="component" value="Unassembled WGS sequence"/>
</dbReference>
<evidence type="ECO:0000313" key="4">
    <source>
        <dbReference type="Proteomes" id="UP000095300"/>
    </source>
</evidence>
<feature type="compositionally biased region" description="Polar residues" evidence="1">
    <location>
        <begin position="379"/>
        <end position="394"/>
    </location>
</feature>
<feature type="region of interest" description="Disordered" evidence="1">
    <location>
        <begin position="422"/>
        <end position="535"/>
    </location>
</feature>
<sequence length="806" mass="91080">MLLPQSRHSDANIISMMEFNNSGLEVKPIFKKMPQHNHINKLLKTAAAGTGVIGDVDALLTPISKQEMLSHSQNGSARERNERNLWRNDEVMEMLCIMQQTNALEKLNDKTVKSENIFKDIEVIMHKNGFVKKSHVQIWTKWKFLKSTYMTSRRNGVVPRMIPQEIFNVLHQMISNYYQGLNENGNSTAGSMDGDNSSAAGGSTTLNAADCSGSVGPDNTQSVNSTEQNESTQSFGLEMGLVKSEPSDTGYDAIENNNEKIVPDKKSLKEVFEKPPQKDKQENAIPANQSKKVLEIPYRGRGRPPKSLSMITSTPNGRQHSPTPRINAQMPPLRVAPFASKTAHATNALAASSRPPPPLTMPPQPRPIRIANLSSLTDPMTKNCAATSGSTKYSQPKLLPKPTTQPSQIHGHIHSMRLLKDMQSNRSSSTPSPSYPKLKQVPMRKTPYSLRPDRLIPDLDESFSPPHTPSRYDDGPSTSGHSFMQDNGSIYHNGIHRKRRLDCPQGHAGPTKLRKLPNDFGPTPEMGPKRPQRQDHSYGKLLQSVIVDFSTTLRKVQTQMMKDFFNKQQELMQREHEFQMQQDRMIMETFQIQTFEIMRSVKELVGTLGASRREEESENATNLKEAIMEEKSQRYHKVRRESQNLEPSPEDNSNVADMEYAEAEQEQNEPELENIMYSEEDLAQEHHTHAEHELNAQENAETEERENESENYHQAEEQDNDRAIELHHQQQELQLQMQLHDEQSQSAGSDDDDDDDDDDEDDSDSSSDSSNDNDEVESPAPLMNGNNELMTLHMPMPQLTDEEEDD</sequence>
<dbReference type="AlphaFoldDB" id="A0A1I8Q5S8"/>
<dbReference type="OrthoDB" id="691673at2759"/>
<proteinExistence type="predicted"/>